<gene>
    <name evidence="1" type="ORF">JHL16_26905</name>
</gene>
<comment type="caution">
    <text evidence="1">The sequence shown here is derived from an EMBL/GenBank/DDBJ whole genome shotgun (WGS) entry which is preliminary data.</text>
</comment>
<sequence>MSSVRPEDGLPVRRVITADSFRALKLKLNGGKPPPAAVAPPVPAPQQALPPKVPELPADPVPPVATVETLPEAIEPVRVEPPPQSETLAGSTVATIPDPLEPILLPAPEPLEIEPEPSQAESDPPLAEIIVEPAAPEPAMPEAPEAQAVEEQAKDAASPASTMTPVPREEPPAVSAPVKPGSPGFIERRVLERPLPEAPEAGERAHALLDIMAIPTAGSLPQERALANDTLLRLIPRMPLKSLRHLAERVCLMETPSQMLVRRLINDPRIEVSGPLLENAMTVDDSDLIAVCSSGNPAKLKLMARRRVISPALSEALIQSNDVETLLNLVRNQGAAFSIEAMWRLTRFAAAHPVLQAPLVTRQDTPSPIAFQLFWRLPSELRRYVLSRFLTDSETISKILIMNAENEGVERRFADLSLLSRLETASAEEQGAIYAQLVHVSKEAGARIAEDQGGEALTVALKAAGLTRAQFAGVVDKRQDAEALKAIFDTLSFNKARVLLTYWDWAARRTGPYARIAAA</sequence>
<reference evidence="1" key="1">
    <citation type="submission" date="2021-01" db="EMBL/GenBank/DDBJ databases">
        <authorList>
            <person name="Sun Q."/>
        </authorList>
    </citation>
    <scope>NUCLEOTIDE SEQUENCE</scope>
    <source>
        <strain evidence="1">YIM B02566</strain>
    </source>
</reference>
<keyword evidence="2" id="KW-1185">Reference proteome</keyword>
<accession>A0ACC5RBL0</accession>
<organism evidence="1 2">
    <name type="scientific">Taklimakanibacter albus</name>
    <dbReference type="NCBI Taxonomy" id="2800327"/>
    <lineage>
        <taxon>Bacteria</taxon>
        <taxon>Pseudomonadati</taxon>
        <taxon>Pseudomonadota</taxon>
        <taxon>Alphaproteobacteria</taxon>
        <taxon>Hyphomicrobiales</taxon>
        <taxon>Aestuariivirgaceae</taxon>
        <taxon>Taklimakanibacter</taxon>
    </lineage>
</organism>
<dbReference type="Proteomes" id="UP000616151">
    <property type="component" value="Unassembled WGS sequence"/>
</dbReference>
<proteinExistence type="predicted"/>
<dbReference type="EMBL" id="JAENHL010000008">
    <property type="protein sequence ID" value="MBK1870024.1"/>
    <property type="molecule type" value="Genomic_DNA"/>
</dbReference>
<evidence type="ECO:0000313" key="1">
    <source>
        <dbReference type="EMBL" id="MBK1870024.1"/>
    </source>
</evidence>
<evidence type="ECO:0000313" key="2">
    <source>
        <dbReference type="Proteomes" id="UP000616151"/>
    </source>
</evidence>
<protein>
    <submittedName>
        <fullName evidence="1">DUF2336 domain-containing protein</fullName>
    </submittedName>
</protein>
<name>A0ACC5RBL0_9HYPH</name>